<comment type="caution">
    <text evidence="2">The sequence shown here is derived from an EMBL/GenBank/DDBJ whole genome shotgun (WGS) entry which is preliminary data.</text>
</comment>
<dbReference type="InterPro" id="IPR035437">
    <property type="entry name" value="SNase_OB-fold_sf"/>
</dbReference>
<dbReference type="EMBL" id="JAUSUW010000006">
    <property type="protein sequence ID" value="MDQ0421404.1"/>
    <property type="molecule type" value="Genomic_DNA"/>
</dbReference>
<evidence type="ECO:0000313" key="2">
    <source>
        <dbReference type="EMBL" id="MDQ0421404.1"/>
    </source>
</evidence>
<keyword evidence="2" id="KW-0540">Nuclease</keyword>
<accession>A0ABU0G8Z7</accession>
<dbReference type="InterPro" id="IPR016071">
    <property type="entry name" value="Staphylococal_nuclease_OB-fold"/>
</dbReference>
<proteinExistence type="predicted"/>
<sequence length="190" mass="21277">MTKRLRRLRDLAVGLAMVSLALLIVAKLENEQAQRFRGPFWVIDGDTLGADGERLRIDGLDAPELGQGCQTADGVTYACGEEAQRTLWGLVSRGGWECSGAHRDRYHRLLVICRRGQDDLGALLVASGVAVADGRYIAAEAEARRRGEGIWGGAFERPSDWRRQRQVEEAELASWVQTLLPRWISKWFEE</sequence>
<keyword evidence="3" id="KW-1185">Reference proteome</keyword>
<dbReference type="Pfam" id="PF00565">
    <property type="entry name" value="SNase"/>
    <property type="match status" value="1"/>
</dbReference>
<keyword evidence="2" id="KW-0378">Hydrolase</keyword>
<gene>
    <name evidence="2" type="ORF">J2045_002440</name>
</gene>
<organism evidence="2 3">
    <name type="scientific">Peteryoungia aggregata LMG 23059</name>
    <dbReference type="NCBI Taxonomy" id="1368425"/>
    <lineage>
        <taxon>Bacteria</taxon>
        <taxon>Pseudomonadati</taxon>
        <taxon>Pseudomonadota</taxon>
        <taxon>Alphaproteobacteria</taxon>
        <taxon>Hyphomicrobiales</taxon>
        <taxon>Rhizobiaceae</taxon>
        <taxon>Peteryoungia</taxon>
    </lineage>
</organism>
<keyword evidence="2" id="KW-0255">Endonuclease</keyword>
<protein>
    <submittedName>
        <fullName evidence="2">Endonuclease YncB(Thermonuclease family)</fullName>
    </submittedName>
</protein>
<evidence type="ECO:0000313" key="3">
    <source>
        <dbReference type="Proteomes" id="UP001238496"/>
    </source>
</evidence>
<dbReference type="SMART" id="SM00318">
    <property type="entry name" value="SNc"/>
    <property type="match status" value="1"/>
</dbReference>
<name>A0ABU0G8Z7_9HYPH</name>
<dbReference type="Gene3D" id="2.40.50.90">
    <property type="match status" value="1"/>
</dbReference>
<reference evidence="2 3" key="1">
    <citation type="submission" date="2023-07" db="EMBL/GenBank/DDBJ databases">
        <title>Genomic Encyclopedia of Type Strains, Phase IV (KMG-IV): sequencing the most valuable type-strain genomes for metagenomic binning, comparative biology and taxonomic classification.</title>
        <authorList>
            <person name="Goeker M."/>
        </authorList>
    </citation>
    <scope>NUCLEOTIDE SEQUENCE [LARGE SCALE GENOMIC DNA]</scope>
    <source>
        <strain evidence="2 3">DSM 1111</strain>
    </source>
</reference>
<dbReference type="GO" id="GO:0004519">
    <property type="term" value="F:endonuclease activity"/>
    <property type="evidence" value="ECO:0007669"/>
    <property type="project" value="UniProtKB-KW"/>
</dbReference>
<dbReference type="Proteomes" id="UP001238496">
    <property type="component" value="Unassembled WGS sequence"/>
</dbReference>
<evidence type="ECO:0000259" key="1">
    <source>
        <dbReference type="SMART" id="SM00318"/>
    </source>
</evidence>
<dbReference type="RefSeq" id="WP_307373019.1">
    <property type="nucleotide sequence ID" value="NZ_JAUSUW010000006.1"/>
</dbReference>
<dbReference type="SUPFAM" id="SSF50199">
    <property type="entry name" value="Staphylococcal nuclease"/>
    <property type="match status" value="1"/>
</dbReference>
<feature type="domain" description="TNase-like" evidence="1">
    <location>
        <begin position="33"/>
        <end position="153"/>
    </location>
</feature>